<feature type="compositionally biased region" description="Basic and acidic residues" evidence="1">
    <location>
        <begin position="102"/>
        <end position="135"/>
    </location>
</feature>
<feature type="region of interest" description="Disordered" evidence="1">
    <location>
        <begin position="85"/>
        <end position="155"/>
    </location>
</feature>
<comment type="caution">
    <text evidence="2">The sequence shown here is derived from an EMBL/GenBank/DDBJ whole genome shotgun (WGS) entry which is preliminary data.</text>
</comment>
<proteinExistence type="predicted"/>
<evidence type="ECO:0000313" key="3">
    <source>
        <dbReference type="Proteomes" id="UP001620626"/>
    </source>
</evidence>
<evidence type="ECO:0000256" key="1">
    <source>
        <dbReference type="SAM" id="MobiDB-lite"/>
    </source>
</evidence>
<name>A0ABD2KL20_9BILA</name>
<evidence type="ECO:0008006" key="4">
    <source>
        <dbReference type="Google" id="ProtNLM"/>
    </source>
</evidence>
<dbReference type="Proteomes" id="UP001620626">
    <property type="component" value="Unassembled WGS sequence"/>
</dbReference>
<reference evidence="2 3" key="1">
    <citation type="submission" date="2024-10" db="EMBL/GenBank/DDBJ databases">
        <authorList>
            <person name="Kim D."/>
        </authorList>
    </citation>
    <scope>NUCLEOTIDE SEQUENCE [LARGE SCALE GENOMIC DNA]</scope>
    <source>
        <strain evidence="2">BH-2024</strain>
    </source>
</reference>
<dbReference type="AlphaFoldDB" id="A0ABD2KL20"/>
<feature type="compositionally biased region" description="Basic and acidic residues" evidence="1">
    <location>
        <begin position="146"/>
        <end position="155"/>
    </location>
</feature>
<dbReference type="EMBL" id="JBICBT010000735">
    <property type="protein sequence ID" value="KAL3103474.1"/>
    <property type="molecule type" value="Genomic_DNA"/>
</dbReference>
<gene>
    <name evidence="2" type="ORF">niasHT_025341</name>
</gene>
<evidence type="ECO:0000313" key="2">
    <source>
        <dbReference type="EMBL" id="KAL3103474.1"/>
    </source>
</evidence>
<keyword evidence="3" id="KW-1185">Reference proteome</keyword>
<sequence>MSSTEMEVPKVNNRKKRRITWTFLMRVDNGEKFIEFCRQNGLNGQSLHNAVGGKCRRMCRRYWYESAEKCPYKIKLDIATGEVYERNQHNHTTPEGNGNGKENGKSENAKRTDGTNALEESKRKRSEKTEQRRGLSDQTNTLASITEKKAHLAQK</sequence>
<organism evidence="2 3">
    <name type="scientific">Heterodera trifolii</name>
    <dbReference type="NCBI Taxonomy" id="157864"/>
    <lineage>
        <taxon>Eukaryota</taxon>
        <taxon>Metazoa</taxon>
        <taxon>Ecdysozoa</taxon>
        <taxon>Nematoda</taxon>
        <taxon>Chromadorea</taxon>
        <taxon>Rhabditida</taxon>
        <taxon>Tylenchina</taxon>
        <taxon>Tylenchomorpha</taxon>
        <taxon>Tylenchoidea</taxon>
        <taxon>Heteroderidae</taxon>
        <taxon>Heteroderinae</taxon>
        <taxon>Heterodera</taxon>
    </lineage>
</organism>
<accession>A0ABD2KL20</accession>
<protein>
    <recommendedName>
        <fullName evidence="4">FLYWCH-type domain-containing protein</fullName>
    </recommendedName>
</protein>